<sequence>MKFQGFKGLTKEEYTKELVTKYITVEHDVDDDSCGIKKGRQFAIIDRDSQRLIGDIYLKQDQEGPNQYCYWIGYTIHPDHSRRGYAFEVVDGVINYLKQQQQQNNHDDSNKTTNKLIIIKAGIDQNNSGSINLVKKLGFTYLNHEDGEDIYQLTL</sequence>
<dbReference type="EMBL" id="ADBJ01000008">
    <property type="protein sequence ID" value="EFA84576.1"/>
    <property type="molecule type" value="Genomic_DNA"/>
</dbReference>
<protein>
    <recommendedName>
        <fullName evidence="1">N-acetyltransferase domain-containing protein</fullName>
    </recommendedName>
</protein>
<dbReference type="InterPro" id="IPR016181">
    <property type="entry name" value="Acyl_CoA_acyltransferase"/>
</dbReference>
<dbReference type="PROSITE" id="PS51186">
    <property type="entry name" value="GNAT"/>
    <property type="match status" value="1"/>
</dbReference>
<comment type="caution">
    <text evidence="2">The sequence shown here is derived from an EMBL/GenBank/DDBJ whole genome shotgun (WGS) entry which is preliminary data.</text>
</comment>
<dbReference type="AlphaFoldDB" id="D3AZV2"/>
<gene>
    <name evidence="2" type="ORF">PPL_01566</name>
</gene>
<dbReference type="InterPro" id="IPR000182">
    <property type="entry name" value="GNAT_dom"/>
</dbReference>
<dbReference type="Pfam" id="PF13302">
    <property type="entry name" value="Acetyltransf_3"/>
    <property type="match status" value="1"/>
</dbReference>
<dbReference type="Gene3D" id="3.40.630.30">
    <property type="match status" value="1"/>
</dbReference>
<dbReference type="PANTHER" id="PTHR43792">
    <property type="entry name" value="GNAT FAMILY, PUTATIVE (AFU_ORTHOLOGUE AFUA_3G00765)-RELATED-RELATED"/>
    <property type="match status" value="1"/>
</dbReference>
<dbReference type="GeneID" id="31357095"/>
<reference evidence="2 3" key="1">
    <citation type="journal article" date="2011" name="Genome Res.">
        <title>Phylogeny-wide analysis of social amoeba genomes highlights ancient origins for complex intercellular communication.</title>
        <authorList>
            <person name="Heidel A.J."/>
            <person name="Lawal H.M."/>
            <person name="Felder M."/>
            <person name="Schilde C."/>
            <person name="Helps N.R."/>
            <person name="Tunggal B."/>
            <person name="Rivero F."/>
            <person name="John U."/>
            <person name="Schleicher M."/>
            <person name="Eichinger L."/>
            <person name="Platzer M."/>
            <person name="Noegel A.A."/>
            <person name="Schaap P."/>
            <person name="Gloeckner G."/>
        </authorList>
    </citation>
    <scope>NUCLEOTIDE SEQUENCE [LARGE SCALE GENOMIC DNA]</scope>
    <source>
        <strain evidence="3">ATCC 26659 / Pp 5 / PN500</strain>
    </source>
</reference>
<keyword evidence="3" id="KW-1185">Reference proteome</keyword>
<proteinExistence type="predicted"/>
<dbReference type="PANTHER" id="PTHR43792:SF1">
    <property type="entry name" value="N-ACETYLTRANSFERASE DOMAIN-CONTAINING PROTEIN"/>
    <property type="match status" value="1"/>
</dbReference>
<dbReference type="GO" id="GO:0016747">
    <property type="term" value="F:acyltransferase activity, transferring groups other than amino-acyl groups"/>
    <property type="evidence" value="ECO:0007669"/>
    <property type="project" value="InterPro"/>
</dbReference>
<feature type="domain" description="N-acetyltransferase" evidence="1">
    <location>
        <begin position="1"/>
        <end position="155"/>
    </location>
</feature>
<evidence type="ECO:0000313" key="3">
    <source>
        <dbReference type="Proteomes" id="UP000001396"/>
    </source>
</evidence>
<dbReference type="Proteomes" id="UP000001396">
    <property type="component" value="Unassembled WGS sequence"/>
</dbReference>
<accession>D3AZV2</accession>
<dbReference type="InParanoid" id="D3AZV2"/>
<dbReference type="InterPro" id="IPR051531">
    <property type="entry name" value="N-acetyltransferase"/>
</dbReference>
<dbReference type="RefSeq" id="XP_020436689.1">
    <property type="nucleotide sequence ID" value="XM_020572572.1"/>
</dbReference>
<dbReference type="SUPFAM" id="SSF55729">
    <property type="entry name" value="Acyl-CoA N-acyltransferases (Nat)"/>
    <property type="match status" value="1"/>
</dbReference>
<evidence type="ECO:0000313" key="2">
    <source>
        <dbReference type="EMBL" id="EFA84576.1"/>
    </source>
</evidence>
<evidence type="ECO:0000259" key="1">
    <source>
        <dbReference type="PROSITE" id="PS51186"/>
    </source>
</evidence>
<name>D3AZV2_HETP5</name>
<organism evidence="2 3">
    <name type="scientific">Heterostelium pallidum (strain ATCC 26659 / Pp 5 / PN500)</name>
    <name type="common">Cellular slime mold</name>
    <name type="synonym">Polysphondylium pallidum</name>
    <dbReference type="NCBI Taxonomy" id="670386"/>
    <lineage>
        <taxon>Eukaryota</taxon>
        <taxon>Amoebozoa</taxon>
        <taxon>Evosea</taxon>
        <taxon>Eumycetozoa</taxon>
        <taxon>Dictyostelia</taxon>
        <taxon>Acytosteliales</taxon>
        <taxon>Acytosteliaceae</taxon>
        <taxon>Heterostelium</taxon>
    </lineage>
</organism>